<sequence>MNAPALRLARLVAVGVSAGFAFGGVIGIVYSKDPAPMKALAYALLAVLFALHLRNCVRRADGRRPAGWPWTLAVQVVLTGAGLLLFPATWYGNTGFLAAAMLLLFRRPWPKWGGFALVLAAQFASTLTVRPAVSEGLYVAIGQTAFVGIALYGVVRLTDLIADLRGTQAGLAAAVVARERLAFAEELNERVGAGLEQVVRHGEAVLAAEDQERARHELDTGLSTARLALTEVRSVSHTTREAARSRPVAADLTIRVASVLVVATILLMIVPRELRQVALATPPPGLLALFGASLVLLVGLHLRACLRTDRYWPWVLAGLVLVTYLPSLALGPKLWYVAAYLPGAALALVPGRLRWAVAGAAMLGDLYFHSAITGWADNALDTAYGLVYIAERALIVYAVWRMARLAAQIHEARMELARVEVARERLRFARDLHDLLGYGLSVVVLKAELAVRLLGRDPVAARRELSDGLDAARQVLSDIDSVASGYGTIALADEIASARSVLAAAGVELIADVSAERLPDTHDAVLATVLREAVTNVLRHSDARHGTLVLAVDADTVGLRLANDGVRAPAHEPGSGLGNLRERVEILGGQLSVETGPDTFALAAALPLDPALVGGDSDRVHPVTRVELHDG</sequence>
<dbReference type="GO" id="GO:0000155">
    <property type="term" value="F:phosphorelay sensor kinase activity"/>
    <property type="evidence" value="ECO:0007669"/>
    <property type="project" value="InterPro"/>
</dbReference>
<feature type="transmembrane region" description="Helical" evidence="4">
    <location>
        <begin position="66"/>
        <end position="84"/>
    </location>
</feature>
<evidence type="ECO:0000259" key="5">
    <source>
        <dbReference type="Pfam" id="PF07730"/>
    </source>
</evidence>
<dbReference type="PANTHER" id="PTHR24421:SF63">
    <property type="entry name" value="SENSOR HISTIDINE KINASE DESK"/>
    <property type="match status" value="1"/>
</dbReference>
<feature type="transmembrane region" description="Helical" evidence="4">
    <location>
        <begin position="285"/>
        <end position="304"/>
    </location>
</feature>
<dbReference type="PANTHER" id="PTHR24421">
    <property type="entry name" value="NITRATE/NITRITE SENSOR PROTEIN NARX-RELATED"/>
    <property type="match status" value="1"/>
</dbReference>
<dbReference type="AlphaFoldDB" id="A0A7W8AEX3"/>
<organism evidence="6 7">
    <name type="scientific">Nonomuraea endophytica</name>
    <dbReference type="NCBI Taxonomy" id="714136"/>
    <lineage>
        <taxon>Bacteria</taxon>
        <taxon>Bacillati</taxon>
        <taxon>Actinomycetota</taxon>
        <taxon>Actinomycetes</taxon>
        <taxon>Streptosporangiales</taxon>
        <taxon>Streptosporangiaceae</taxon>
        <taxon>Nonomuraea</taxon>
    </lineage>
</organism>
<dbReference type="Gene3D" id="3.30.565.10">
    <property type="entry name" value="Histidine kinase-like ATPase, C-terminal domain"/>
    <property type="match status" value="1"/>
</dbReference>
<dbReference type="SUPFAM" id="SSF55874">
    <property type="entry name" value="ATPase domain of HSP90 chaperone/DNA topoisomerase II/histidine kinase"/>
    <property type="match status" value="1"/>
</dbReference>
<feature type="transmembrane region" description="Helical" evidence="4">
    <location>
        <begin position="136"/>
        <end position="155"/>
    </location>
</feature>
<accession>A0A7W8AEX3</accession>
<evidence type="ECO:0000256" key="3">
    <source>
        <dbReference type="ARBA" id="ARBA00023012"/>
    </source>
</evidence>
<keyword evidence="3" id="KW-0902">Two-component regulatory system</keyword>
<dbReference type="InterPro" id="IPR036890">
    <property type="entry name" value="HATPase_C_sf"/>
</dbReference>
<feature type="transmembrane region" description="Helical" evidence="4">
    <location>
        <begin position="37"/>
        <end position="54"/>
    </location>
</feature>
<feature type="transmembrane region" description="Helical" evidence="4">
    <location>
        <begin position="311"/>
        <end position="328"/>
    </location>
</feature>
<reference evidence="6 7" key="1">
    <citation type="submission" date="2020-08" db="EMBL/GenBank/DDBJ databases">
        <title>Genomic Encyclopedia of Type Strains, Phase IV (KMG-IV): sequencing the most valuable type-strain genomes for metagenomic binning, comparative biology and taxonomic classification.</title>
        <authorList>
            <person name="Goeker M."/>
        </authorList>
    </citation>
    <scope>NUCLEOTIDE SEQUENCE [LARGE SCALE GENOMIC DNA]</scope>
    <source>
        <strain evidence="6 7">DSM 45385</strain>
    </source>
</reference>
<gene>
    <name evidence="6" type="ORF">HNR40_009042</name>
</gene>
<keyword evidence="1 6" id="KW-0808">Transferase</keyword>
<dbReference type="Pfam" id="PF07730">
    <property type="entry name" value="HisKA_3"/>
    <property type="match status" value="1"/>
</dbReference>
<feature type="domain" description="Signal transduction histidine kinase subgroup 3 dimerisation and phosphoacceptor" evidence="5">
    <location>
        <begin position="424"/>
        <end position="479"/>
    </location>
</feature>
<keyword evidence="4" id="KW-1133">Transmembrane helix</keyword>
<dbReference type="CDD" id="cd16917">
    <property type="entry name" value="HATPase_UhpB-NarQ-NarX-like"/>
    <property type="match status" value="1"/>
</dbReference>
<keyword evidence="2 6" id="KW-0418">Kinase</keyword>
<proteinExistence type="predicted"/>
<feature type="transmembrane region" description="Helical" evidence="4">
    <location>
        <begin position="252"/>
        <end position="270"/>
    </location>
</feature>
<keyword evidence="7" id="KW-1185">Reference proteome</keyword>
<comment type="caution">
    <text evidence="6">The sequence shown here is derived from an EMBL/GenBank/DDBJ whole genome shotgun (WGS) entry which is preliminary data.</text>
</comment>
<name>A0A7W8AEX3_9ACTN</name>
<evidence type="ECO:0000256" key="2">
    <source>
        <dbReference type="ARBA" id="ARBA00022777"/>
    </source>
</evidence>
<keyword evidence="4" id="KW-0472">Membrane</keyword>
<keyword evidence="4" id="KW-0812">Transmembrane</keyword>
<evidence type="ECO:0000256" key="4">
    <source>
        <dbReference type="SAM" id="Phobius"/>
    </source>
</evidence>
<dbReference type="InterPro" id="IPR050482">
    <property type="entry name" value="Sensor_HK_TwoCompSys"/>
</dbReference>
<dbReference type="EMBL" id="JACHIN010000017">
    <property type="protein sequence ID" value="MBB5083538.1"/>
    <property type="molecule type" value="Genomic_DNA"/>
</dbReference>
<dbReference type="InterPro" id="IPR011712">
    <property type="entry name" value="Sig_transdc_His_kin_sub3_dim/P"/>
</dbReference>
<evidence type="ECO:0000256" key="1">
    <source>
        <dbReference type="ARBA" id="ARBA00022679"/>
    </source>
</evidence>
<protein>
    <submittedName>
        <fullName evidence="6">Two-component system sensor histidine kinase DesK</fullName>
        <ecNumber evidence="6">2.7.13.3</ecNumber>
    </submittedName>
</protein>
<dbReference type="GO" id="GO:0046983">
    <property type="term" value="F:protein dimerization activity"/>
    <property type="evidence" value="ECO:0007669"/>
    <property type="project" value="InterPro"/>
</dbReference>
<evidence type="ECO:0000313" key="6">
    <source>
        <dbReference type="EMBL" id="MBB5083538.1"/>
    </source>
</evidence>
<evidence type="ECO:0000313" key="7">
    <source>
        <dbReference type="Proteomes" id="UP000568380"/>
    </source>
</evidence>
<dbReference type="Proteomes" id="UP000568380">
    <property type="component" value="Unassembled WGS sequence"/>
</dbReference>
<dbReference type="Gene3D" id="1.20.5.1930">
    <property type="match status" value="1"/>
</dbReference>
<dbReference type="RefSeq" id="WP_184972707.1">
    <property type="nucleotide sequence ID" value="NZ_JACHIN010000017.1"/>
</dbReference>
<feature type="transmembrane region" description="Helical" evidence="4">
    <location>
        <begin position="12"/>
        <end position="31"/>
    </location>
</feature>
<dbReference type="EC" id="2.7.13.3" evidence="6"/>
<dbReference type="GO" id="GO:0016020">
    <property type="term" value="C:membrane"/>
    <property type="evidence" value="ECO:0007669"/>
    <property type="project" value="InterPro"/>
</dbReference>